<dbReference type="GO" id="GO:0008483">
    <property type="term" value="F:transaminase activity"/>
    <property type="evidence" value="ECO:0007669"/>
    <property type="project" value="UniProtKB-KW"/>
</dbReference>
<accession>A0A1G5DLF2</accession>
<keyword evidence="9" id="KW-1185">Reference proteome</keyword>
<dbReference type="Gene3D" id="3.90.1150.10">
    <property type="entry name" value="Aspartate Aminotransferase, domain 1"/>
    <property type="match status" value="1"/>
</dbReference>
<evidence type="ECO:0000313" key="8">
    <source>
        <dbReference type="EMBL" id="SCY15258.1"/>
    </source>
</evidence>
<dbReference type="InterPro" id="IPR050596">
    <property type="entry name" value="AspAT/PAT-like"/>
</dbReference>
<evidence type="ECO:0000259" key="7">
    <source>
        <dbReference type="Pfam" id="PF00155"/>
    </source>
</evidence>
<protein>
    <recommendedName>
        <fullName evidence="6">Aminotransferase</fullName>
        <ecNumber evidence="6">2.6.1.-</ecNumber>
    </recommendedName>
</protein>
<evidence type="ECO:0000256" key="3">
    <source>
        <dbReference type="ARBA" id="ARBA00022576"/>
    </source>
</evidence>
<reference evidence="9" key="1">
    <citation type="submission" date="2016-10" db="EMBL/GenBank/DDBJ databases">
        <authorList>
            <person name="Varghese N."/>
        </authorList>
    </citation>
    <scope>NUCLEOTIDE SEQUENCE [LARGE SCALE GENOMIC DNA]</scope>
    <source>
        <strain evidence="9">HL 19</strain>
    </source>
</reference>
<dbReference type="EMBL" id="FMUN01000003">
    <property type="protein sequence ID" value="SCY15258.1"/>
    <property type="molecule type" value="Genomic_DNA"/>
</dbReference>
<sequence>MAFDGSKEPLALRLSDRVQRIQPSPTLAVTARAAELRDQGRDVIGLGAGEPDFTTPEPIRAAAKAAIDGGHTKYTPVDGMASLKRAITAKFRTDNGLEYGSDEVIVSTGGKQVVYNLAQALLQEGDEAVIPAPYWVSYPDIVKLAGAEPATIETDDTAGFKISAYQLDSALNERTRLLILNSPSNPTGALYSEAELEALAEVLRKHPQVVILTDDIYEKILLGSTPFRNILNVAPDLKDRTVVLNGVSKAFAMTGWRIGYAAGPRDLIGAMKKLQSQSTSNPASISQHAALAALESDPELIQPMVEAFRERHNFVSEALNALPYVSCRRAEGAFYLFPSFHSATEALGLEDDVALATHLLDQAGVALVPGSAFGAPGYLRLSFATDLDSLKAAMDRIGKVLAG</sequence>
<comment type="similarity">
    <text evidence="2 6">Belongs to the class-I pyridoxal-phosphate-dependent aminotransferase family.</text>
</comment>
<dbReference type="GO" id="GO:0006520">
    <property type="term" value="P:amino acid metabolic process"/>
    <property type="evidence" value="ECO:0007669"/>
    <property type="project" value="InterPro"/>
</dbReference>
<dbReference type="PANTHER" id="PTHR46383">
    <property type="entry name" value="ASPARTATE AMINOTRANSFERASE"/>
    <property type="match status" value="1"/>
</dbReference>
<comment type="cofactor">
    <cofactor evidence="1 6">
        <name>pyridoxal 5'-phosphate</name>
        <dbReference type="ChEBI" id="CHEBI:597326"/>
    </cofactor>
</comment>
<dbReference type="InterPro" id="IPR015421">
    <property type="entry name" value="PyrdxlP-dep_Trfase_major"/>
</dbReference>
<dbReference type="InterPro" id="IPR015424">
    <property type="entry name" value="PyrdxlP-dep_Trfase"/>
</dbReference>
<dbReference type="PANTHER" id="PTHR46383:SF1">
    <property type="entry name" value="ASPARTATE AMINOTRANSFERASE"/>
    <property type="match status" value="1"/>
</dbReference>
<keyword evidence="3 6" id="KW-0032">Aminotransferase</keyword>
<dbReference type="PROSITE" id="PS00105">
    <property type="entry name" value="AA_TRANSFER_CLASS_1"/>
    <property type="match status" value="1"/>
</dbReference>
<dbReference type="SUPFAM" id="SSF53383">
    <property type="entry name" value="PLP-dependent transferases"/>
    <property type="match status" value="1"/>
</dbReference>
<evidence type="ECO:0000256" key="4">
    <source>
        <dbReference type="ARBA" id="ARBA00022679"/>
    </source>
</evidence>
<dbReference type="EC" id="2.6.1.-" evidence="6"/>
<proteinExistence type="inferred from homology"/>
<dbReference type="FunFam" id="3.40.640.10:FF:000033">
    <property type="entry name" value="Aspartate aminotransferase"/>
    <property type="match status" value="1"/>
</dbReference>
<gene>
    <name evidence="8" type="ORF">SAMN05661077_1368</name>
</gene>
<dbReference type="InterPro" id="IPR004838">
    <property type="entry name" value="NHTrfase_class1_PyrdxlP-BS"/>
</dbReference>
<keyword evidence="4 6" id="KW-0808">Transferase</keyword>
<organism evidence="8 9">
    <name type="scientific">Thiohalorhabdus denitrificans</name>
    <dbReference type="NCBI Taxonomy" id="381306"/>
    <lineage>
        <taxon>Bacteria</taxon>
        <taxon>Pseudomonadati</taxon>
        <taxon>Pseudomonadota</taxon>
        <taxon>Gammaproteobacteria</taxon>
        <taxon>Thiohalorhabdales</taxon>
        <taxon>Thiohalorhabdaceae</taxon>
        <taxon>Thiohalorhabdus</taxon>
    </lineage>
</organism>
<dbReference type="Gene3D" id="3.40.640.10">
    <property type="entry name" value="Type I PLP-dependent aspartate aminotransferase-like (Major domain)"/>
    <property type="match status" value="1"/>
</dbReference>
<dbReference type="GO" id="GO:0030170">
    <property type="term" value="F:pyridoxal phosphate binding"/>
    <property type="evidence" value="ECO:0007669"/>
    <property type="project" value="InterPro"/>
</dbReference>
<keyword evidence="5" id="KW-0663">Pyridoxal phosphate</keyword>
<evidence type="ECO:0000313" key="9">
    <source>
        <dbReference type="Proteomes" id="UP000183104"/>
    </source>
</evidence>
<evidence type="ECO:0000256" key="2">
    <source>
        <dbReference type="ARBA" id="ARBA00007441"/>
    </source>
</evidence>
<dbReference type="STRING" id="381306.AN478_08010"/>
<dbReference type="InterPro" id="IPR015422">
    <property type="entry name" value="PyrdxlP-dep_Trfase_small"/>
</dbReference>
<dbReference type="InterPro" id="IPR004839">
    <property type="entry name" value="Aminotransferase_I/II_large"/>
</dbReference>
<evidence type="ECO:0000256" key="1">
    <source>
        <dbReference type="ARBA" id="ARBA00001933"/>
    </source>
</evidence>
<name>A0A1G5DLF2_9GAMM</name>
<dbReference type="CDD" id="cd00609">
    <property type="entry name" value="AAT_like"/>
    <property type="match status" value="1"/>
</dbReference>
<dbReference type="AlphaFoldDB" id="A0A1G5DLF2"/>
<feature type="domain" description="Aminotransferase class I/classII large" evidence="7">
    <location>
        <begin position="42"/>
        <end position="397"/>
    </location>
</feature>
<dbReference type="Pfam" id="PF00155">
    <property type="entry name" value="Aminotran_1_2"/>
    <property type="match status" value="1"/>
</dbReference>
<evidence type="ECO:0000256" key="6">
    <source>
        <dbReference type="RuleBase" id="RU000481"/>
    </source>
</evidence>
<dbReference type="Proteomes" id="UP000183104">
    <property type="component" value="Unassembled WGS sequence"/>
</dbReference>
<evidence type="ECO:0000256" key="5">
    <source>
        <dbReference type="ARBA" id="ARBA00022898"/>
    </source>
</evidence>